<dbReference type="SMART" id="SM00320">
    <property type="entry name" value="WD40"/>
    <property type="match status" value="9"/>
</dbReference>
<evidence type="ECO:0000259" key="6">
    <source>
        <dbReference type="Pfam" id="PF04003"/>
    </source>
</evidence>
<name>A0A8I6RWB6_CIMLE</name>
<dbReference type="OrthoDB" id="3142434at2759"/>
<dbReference type="Pfam" id="PF00400">
    <property type="entry name" value="WD40"/>
    <property type="match status" value="6"/>
</dbReference>
<dbReference type="SUPFAM" id="SSF50969">
    <property type="entry name" value="YVTN repeat-like/Quinoprotein amine dehydrogenase"/>
    <property type="match status" value="1"/>
</dbReference>
<protein>
    <recommendedName>
        <fullName evidence="6">Small-subunit processome Utp12 domain-containing protein</fullName>
    </recommendedName>
</protein>
<dbReference type="PROSITE" id="PS50294">
    <property type="entry name" value="WD_REPEATS_REGION"/>
    <property type="match status" value="3"/>
</dbReference>
<keyword evidence="2 4" id="KW-0853">WD repeat</keyword>
<keyword evidence="3" id="KW-0677">Repeat</keyword>
<dbReference type="GO" id="GO:0032040">
    <property type="term" value="C:small-subunit processome"/>
    <property type="evidence" value="ECO:0007669"/>
    <property type="project" value="TreeGrafter"/>
</dbReference>
<evidence type="ECO:0000256" key="4">
    <source>
        <dbReference type="PROSITE-ProRule" id="PRU00221"/>
    </source>
</evidence>
<dbReference type="SUPFAM" id="SSF50978">
    <property type="entry name" value="WD40 repeat-like"/>
    <property type="match status" value="2"/>
</dbReference>
<evidence type="ECO:0000256" key="5">
    <source>
        <dbReference type="SAM" id="MobiDB-lite"/>
    </source>
</evidence>
<dbReference type="GO" id="GO:0000028">
    <property type="term" value="P:ribosomal small subunit assembly"/>
    <property type="evidence" value="ECO:0007669"/>
    <property type="project" value="TreeGrafter"/>
</dbReference>
<dbReference type="Pfam" id="PF04003">
    <property type="entry name" value="Utp12"/>
    <property type="match status" value="1"/>
</dbReference>
<feature type="repeat" description="WD" evidence="4">
    <location>
        <begin position="493"/>
        <end position="527"/>
    </location>
</feature>
<dbReference type="InterPro" id="IPR027145">
    <property type="entry name" value="PWP2"/>
</dbReference>
<dbReference type="GO" id="GO:0000462">
    <property type="term" value="P:maturation of SSU-rRNA from tricistronic rRNA transcript (SSU-rRNA, 5.8S rRNA, LSU-rRNA)"/>
    <property type="evidence" value="ECO:0007669"/>
    <property type="project" value="TreeGrafter"/>
</dbReference>
<feature type="compositionally biased region" description="Basic and acidic residues" evidence="5">
    <location>
        <begin position="230"/>
        <end position="255"/>
    </location>
</feature>
<accession>A0A8I6RWB6</accession>
<sequence length="886" mass="100137">MKFSFKFSNLLGTVYKKGNLLFTKDGNSVISPVGNRITVFDLKNNKSNTLPVESRMNFTTVALSPNDCIMIAVDEKGDAFLISMLSKTVVHKYKFNSPISCVTFSPDGKYFAVCKGRTTHIFRTPGAHLGEFNPFILERVFHGHFDLTTCLDWTSDSKVIAVGSKDTTVKIFGVPKLKNFRMCSLGSHAEQIVAVFFDENSLDVTTLSRNGRLCLWESNLDLTDLYDPEPPEKKKLDEETEVDLSRGEEREKDLEKEEDAVDETSQKLRYSLLKKHFLLDNKHDIKIKTADYHKKSKILVIGRSNGSFLLYELPDVNLIHSLSITDSEISYLKFNNTGDWIAVGCETHGQLLVWEWQSETYVLKQQGHSSLMSTFAYSGDGQYLVTGGEDGKVKLWNCQTGFCFVTFNEHSSAVTAVRFAPNRKFFISASLDGTVRAFDMTRYRNFKTLTSTRPVQFVSLAIDSSCEFVAAGGQDVFEIYLWSLKVGRLLEILCGHEGPVVGLEFHPGVTSTELSSVSWDKTLRIWNAIETTSANEVIQLSSDGLAVAYRPDGNEVAVVSLDSQISFFEPSSGLQVGFIEGKMDIHSGRADTDLITAKKSQQGKSFTTLCYSADGKYILTGGQSKYVCIYNREEEIIVKKYEITQNRSLDGVDDFINRRKMTEFGNINLIERRDETKQDLIRLPGAKKGDMASRSFKPEIRIFHLQFSPTNQSWAAVTTEGLLIYSLDGGQLFDPYQLEESITPDSVREARLNKNYSQAVMMALRLNERSLIKEVVEGIPSKEIEMCSSMLPEVYIEKLLLYISNALETSKHFEFFILWLKSLLPKIKIPPLSVLLAIQKSLIRRQQELSKICDFSKYTIQFLLRAAEKNKQNETVENMSEDELHM</sequence>
<dbReference type="InterPro" id="IPR011044">
    <property type="entry name" value="Quino_amine_DH_bsu"/>
</dbReference>
<dbReference type="EnsemblMetazoa" id="XM_014395849.2">
    <property type="protein sequence ID" value="XP_014251335.1"/>
    <property type="gene ID" value="LOC106667726"/>
</dbReference>
<dbReference type="PANTHER" id="PTHR19858:SF0">
    <property type="entry name" value="PERIODIC TRYPTOPHAN PROTEIN 2 HOMOLOG"/>
    <property type="match status" value="1"/>
</dbReference>
<feature type="repeat" description="WD" evidence="4">
    <location>
        <begin position="141"/>
        <end position="182"/>
    </location>
</feature>
<proteinExistence type="inferred from homology"/>
<dbReference type="Gene3D" id="2.130.10.10">
    <property type="entry name" value="YVTN repeat-like/Quinoprotein amine dehydrogenase"/>
    <property type="match status" value="3"/>
</dbReference>
<dbReference type="PROSITE" id="PS50082">
    <property type="entry name" value="WD_REPEATS_2"/>
    <property type="match status" value="4"/>
</dbReference>
<dbReference type="Proteomes" id="UP000494040">
    <property type="component" value="Unassembled WGS sequence"/>
</dbReference>
<dbReference type="CDD" id="cd00200">
    <property type="entry name" value="WD40"/>
    <property type="match status" value="1"/>
</dbReference>
<dbReference type="InterPro" id="IPR001680">
    <property type="entry name" value="WD40_rpt"/>
</dbReference>
<dbReference type="KEGG" id="clec:106667726"/>
<evidence type="ECO:0000313" key="7">
    <source>
        <dbReference type="EnsemblMetazoa" id="XP_014251335.1"/>
    </source>
</evidence>
<evidence type="ECO:0000313" key="8">
    <source>
        <dbReference type="Proteomes" id="UP000494040"/>
    </source>
</evidence>
<gene>
    <name evidence="7" type="primary">106667726</name>
</gene>
<organism evidence="7 8">
    <name type="scientific">Cimex lectularius</name>
    <name type="common">Bed bug</name>
    <name type="synonym">Acanthia lectularia</name>
    <dbReference type="NCBI Taxonomy" id="79782"/>
    <lineage>
        <taxon>Eukaryota</taxon>
        <taxon>Metazoa</taxon>
        <taxon>Ecdysozoa</taxon>
        <taxon>Arthropoda</taxon>
        <taxon>Hexapoda</taxon>
        <taxon>Insecta</taxon>
        <taxon>Pterygota</taxon>
        <taxon>Neoptera</taxon>
        <taxon>Paraneoptera</taxon>
        <taxon>Hemiptera</taxon>
        <taxon>Heteroptera</taxon>
        <taxon>Panheteroptera</taxon>
        <taxon>Cimicomorpha</taxon>
        <taxon>Cimicidae</taxon>
        <taxon>Cimex</taxon>
    </lineage>
</organism>
<feature type="repeat" description="WD" evidence="4">
    <location>
        <begin position="407"/>
        <end position="448"/>
    </location>
</feature>
<evidence type="ECO:0000256" key="2">
    <source>
        <dbReference type="ARBA" id="ARBA00022574"/>
    </source>
</evidence>
<feature type="region of interest" description="Disordered" evidence="5">
    <location>
        <begin position="227"/>
        <end position="260"/>
    </location>
</feature>
<dbReference type="InterPro" id="IPR015943">
    <property type="entry name" value="WD40/YVTN_repeat-like_dom_sf"/>
</dbReference>
<dbReference type="PANTHER" id="PTHR19858">
    <property type="entry name" value="WD40 REPEAT PROTEIN"/>
    <property type="match status" value="1"/>
</dbReference>
<dbReference type="AlphaFoldDB" id="A0A8I6RWB6"/>
<dbReference type="GO" id="GO:0034388">
    <property type="term" value="C:Pwp2p-containing subcomplex of 90S preribosome"/>
    <property type="evidence" value="ECO:0007669"/>
    <property type="project" value="TreeGrafter"/>
</dbReference>
<dbReference type="OMA" id="VYEWQSE"/>
<feature type="repeat" description="WD" evidence="4">
    <location>
        <begin position="365"/>
        <end position="406"/>
    </location>
</feature>
<keyword evidence="8" id="KW-1185">Reference proteome</keyword>
<reference evidence="7" key="1">
    <citation type="submission" date="2022-01" db="UniProtKB">
        <authorList>
            <consortium name="EnsemblMetazoa"/>
        </authorList>
    </citation>
    <scope>IDENTIFICATION</scope>
</reference>
<dbReference type="InterPro" id="IPR036322">
    <property type="entry name" value="WD40_repeat_dom_sf"/>
</dbReference>
<evidence type="ECO:0000256" key="3">
    <source>
        <dbReference type="ARBA" id="ARBA00022737"/>
    </source>
</evidence>
<dbReference type="InterPro" id="IPR007148">
    <property type="entry name" value="SSU_processome_Utp12"/>
</dbReference>
<comment type="similarity">
    <text evidence="1">Belongs to the WD repeat PWP2 family.</text>
</comment>
<feature type="domain" description="Small-subunit processome Utp12" evidence="6">
    <location>
        <begin position="767"/>
        <end position="864"/>
    </location>
</feature>
<evidence type="ECO:0000256" key="1">
    <source>
        <dbReference type="ARBA" id="ARBA00010226"/>
    </source>
</evidence>